<evidence type="ECO:0000313" key="1">
    <source>
        <dbReference type="EMBL" id="EQD88503.1"/>
    </source>
</evidence>
<dbReference type="Proteomes" id="UP000015816">
    <property type="component" value="Unassembled WGS sequence"/>
</dbReference>
<protein>
    <submittedName>
        <fullName evidence="1">Uncharacterized protein</fullName>
    </submittedName>
</protein>
<name>T2S7U3_HELPX</name>
<organism evidence="1 2">
    <name type="scientific">Helicobacter pylori SouthAfrica50</name>
    <dbReference type="NCBI Taxonomy" id="1352357"/>
    <lineage>
        <taxon>Bacteria</taxon>
        <taxon>Pseudomonadati</taxon>
        <taxon>Campylobacterota</taxon>
        <taxon>Epsilonproteobacteria</taxon>
        <taxon>Campylobacterales</taxon>
        <taxon>Helicobacteraceae</taxon>
        <taxon>Helicobacter</taxon>
    </lineage>
</organism>
<accession>T2S7U3</accession>
<dbReference type="AlphaFoldDB" id="T2S7U3"/>
<reference evidence="1 2" key="1">
    <citation type="journal article" date="2013" name="Genome Announc.">
        <title>Genome Sequences of Three hpAfrica2 Strains of Helicobacter pylori.</title>
        <authorList>
            <person name="Duncan S.S."/>
            <person name="Bertoli M.T."/>
            <person name="Kersulyte D."/>
            <person name="Valk P.L."/>
            <person name="Tamma S."/>
            <person name="Segal I."/>
            <person name="McClain M.S."/>
            <person name="Cover T.L."/>
            <person name="Berg D.E."/>
        </authorList>
    </citation>
    <scope>NUCLEOTIDE SEQUENCE [LARGE SCALE GENOMIC DNA]</scope>
    <source>
        <strain evidence="1 2">SouthAfrica50</strain>
    </source>
</reference>
<dbReference type="PATRIC" id="fig|1352357.3.peg.793"/>
<proteinExistence type="predicted"/>
<evidence type="ECO:0000313" key="2">
    <source>
        <dbReference type="Proteomes" id="UP000015816"/>
    </source>
</evidence>
<gene>
    <name evidence="1" type="ORF">HPSA50_0820</name>
</gene>
<comment type="caution">
    <text evidence="1">The sequence shown here is derived from an EMBL/GenBank/DDBJ whole genome shotgun (WGS) entry which is preliminary data.</text>
</comment>
<sequence length="56" mass="6689">MLKGFLIGFKAFLWRFKDFSRFKIRFNGKNFLETLSNLKDLFEINPEINLAFLSVI</sequence>
<dbReference type="EMBL" id="AVNI01000002">
    <property type="protein sequence ID" value="EQD88503.1"/>
    <property type="molecule type" value="Genomic_DNA"/>
</dbReference>